<dbReference type="InterPro" id="IPR052162">
    <property type="entry name" value="Sensor_kinase/Photoreceptor"/>
</dbReference>
<dbReference type="CDD" id="cd00082">
    <property type="entry name" value="HisKA"/>
    <property type="match status" value="1"/>
</dbReference>
<evidence type="ECO:0000256" key="2">
    <source>
        <dbReference type="ARBA" id="ARBA00012438"/>
    </source>
</evidence>
<evidence type="ECO:0000313" key="6">
    <source>
        <dbReference type="EMBL" id="KAA9333449.1"/>
    </source>
</evidence>
<dbReference type="EMBL" id="VTWU01000003">
    <property type="protein sequence ID" value="KAA9333449.1"/>
    <property type="molecule type" value="Genomic_DNA"/>
</dbReference>
<dbReference type="Pfam" id="PF08447">
    <property type="entry name" value="PAS_3"/>
    <property type="match status" value="5"/>
</dbReference>
<evidence type="ECO:0000256" key="3">
    <source>
        <dbReference type="ARBA" id="ARBA00022553"/>
    </source>
</evidence>
<keyword evidence="7" id="KW-1185">Reference proteome</keyword>
<dbReference type="InterPro" id="IPR000700">
    <property type="entry name" value="PAS-assoc_C"/>
</dbReference>
<dbReference type="InterPro" id="IPR001610">
    <property type="entry name" value="PAC"/>
</dbReference>
<dbReference type="InterPro" id="IPR013656">
    <property type="entry name" value="PAS_4"/>
</dbReference>
<dbReference type="SMART" id="SM00086">
    <property type="entry name" value="PAC"/>
    <property type="match status" value="7"/>
</dbReference>
<dbReference type="SUPFAM" id="SSF55874">
    <property type="entry name" value="ATPase domain of HSP90 chaperone/DNA topoisomerase II/histidine kinase"/>
    <property type="match status" value="1"/>
</dbReference>
<dbReference type="PRINTS" id="PR00344">
    <property type="entry name" value="BCTRLSENSOR"/>
</dbReference>
<dbReference type="PROSITE" id="PS50109">
    <property type="entry name" value="HIS_KIN"/>
    <property type="match status" value="1"/>
</dbReference>
<evidence type="ECO:0000256" key="4">
    <source>
        <dbReference type="ARBA" id="ARBA00022679"/>
    </source>
</evidence>
<evidence type="ECO:0000256" key="5">
    <source>
        <dbReference type="ARBA" id="ARBA00022777"/>
    </source>
</evidence>
<dbReference type="InterPro" id="IPR013655">
    <property type="entry name" value="PAS_fold_3"/>
</dbReference>
<comment type="catalytic activity">
    <reaction evidence="1">
        <text>ATP + protein L-histidine = ADP + protein N-phospho-L-histidine.</text>
        <dbReference type="EC" id="2.7.13.3"/>
    </reaction>
</comment>
<dbReference type="InterPro" id="IPR004358">
    <property type="entry name" value="Sig_transdc_His_kin-like_C"/>
</dbReference>
<dbReference type="InterPro" id="IPR036890">
    <property type="entry name" value="HATPase_C_sf"/>
</dbReference>
<organism evidence="6 7">
    <name type="scientific">Hymenobacter busanensis</name>
    <dbReference type="NCBI Taxonomy" id="2607656"/>
    <lineage>
        <taxon>Bacteria</taxon>
        <taxon>Pseudomonadati</taxon>
        <taxon>Bacteroidota</taxon>
        <taxon>Cytophagia</taxon>
        <taxon>Cytophagales</taxon>
        <taxon>Hymenobacteraceae</taxon>
        <taxon>Hymenobacter</taxon>
    </lineage>
</organism>
<dbReference type="InterPro" id="IPR035965">
    <property type="entry name" value="PAS-like_dom_sf"/>
</dbReference>
<name>A0A7L4ZXA7_9BACT</name>
<gene>
    <name evidence="6" type="ORF">F0P96_10800</name>
</gene>
<dbReference type="InterPro" id="IPR003594">
    <property type="entry name" value="HATPase_dom"/>
</dbReference>
<evidence type="ECO:0000256" key="1">
    <source>
        <dbReference type="ARBA" id="ARBA00000085"/>
    </source>
</evidence>
<dbReference type="NCBIfam" id="TIGR00229">
    <property type="entry name" value="sensory_box"/>
    <property type="match status" value="5"/>
</dbReference>
<keyword evidence="3" id="KW-0597">Phosphoprotein</keyword>
<dbReference type="InterPro" id="IPR003661">
    <property type="entry name" value="HisK_dim/P_dom"/>
</dbReference>
<dbReference type="Pfam" id="PF08448">
    <property type="entry name" value="PAS_4"/>
    <property type="match status" value="2"/>
</dbReference>
<dbReference type="Proteomes" id="UP000326380">
    <property type="component" value="Unassembled WGS sequence"/>
</dbReference>
<proteinExistence type="predicted"/>
<dbReference type="InterPro" id="IPR005467">
    <property type="entry name" value="His_kinase_dom"/>
</dbReference>
<dbReference type="RefSeq" id="WP_151078870.1">
    <property type="nucleotide sequence ID" value="NZ_CP047647.1"/>
</dbReference>
<accession>A0A7L4ZXA7</accession>
<dbReference type="PROSITE" id="PS50113">
    <property type="entry name" value="PAC"/>
    <property type="match status" value="6"/>
</dbReference>
<sequence length="1289" mass="147914">MPASFPNPDFELVFNALVVPHVVLSPALVIEAVNDAFCETMGRPAAEWIGQPLEEAFPPNPDGLRVAPWQRSIEEAVRQRRPQTVAPQRYDVQRPDGRYGVRYWKGLVRPLFTPAGDLRHLLVRAEDVTRLVQTEQQGALNRESFQLLARATHDVVWELDVATGRVWYNDTFEQQFGFAAPNDTDTLDFWRQQLHPDDAAQVQAHFDEAMHGTAEVMRLEYRLRRADGSWAEVNNRAYIVRDDEGQPLRLLGAMQDVTAQRTAERALRQSETSFRLLTERVPQMIWTADETGAVDYTNAGWRHFTGRSEADSFGIGWLNAVHPDDHTSTLARWAQCQLTGENPEFIYRLYHAASQEYRWCMVRATAQRNEQGQIVRWVGSITDIHDQQTQRDQQREQDRRLLRQLDQLPLHLVVLHGPEHVVEYASALARQFLTDDSLGQPARQAHPSPGPHLLALFGEVYRTGQPRHLEGIRARPLHAAPDAAPRQLDLSLHPLRDADGVITGVLMSGLDVTDQLLNQRTAVAAVAETQRQQEQFRFLTEFIPQLVWTADAAGQPDYFNQRWTDYTGYQPEPHPAADIWHHVVHPDDWPRWEQRWSRSLATGEYFTLEYRLRSRHGAYRWFLGQALPLRDAGGQVVKWFATDTDIDDSKRTQQRLVQKDRELQQILGQVPAHLCTLLGPEHICGFATPGLLDLFGGRLRVGWPIAETVTELRQQGVLELLNEVFRTGQTALREEYPLDVLTPAGTTARHYLNFTLQALRDERQQVQGLLVFAVDVTDKVRARQQAESLETEVYRRDEQFRTMVEASPYIVFITHPDGRPEYRSPQWYEYIGQPADVMPAQERTDILHPDDLPSSRAAFQEAQRQRVPWQGEVRLRRHDGEYRWHLSRAVPAFEPNGEVHRWYGVTVDIHEQRELQEQLQRREAEFRLLAESIPQLVWVIDAESRPSYFNQRWLDYIGYGLGDFRHEMDYSLIVHPDDLMPCLELFREAMLAGTTCRVEYRLRERSTGLYRWFIGQAVPLHNAQGAVVQWFGTCTDIHEQKELATALAEQNTELRRINQDLDGFVYTASHDLKQPINNMAGIFHELTRSAQFRDPDATKLTAMFERALQQIHGTINDLTELVQVQKARQQVPPEAVDLPQLVAEVLDSIREQLTAAGAEVSADFSAAPTVQFVRPNLQSVLFNLLSNAVRYADPQRPPRIRLWTEHLDGHTILSVQDNGLGIDLERFGPQLFQMFRRFHPHVEGSGMGLYLVHRIVQSHGGHLEVHSRVGEGTTFRIRFAAASAHHLLF</sequence>
<keyword evidence="4" id="KW-0808">Transferase</keyword>
<dbReference type="FunFam" id="3.30.450.20:FF:000099">
    <property type="entry name" value="Sensory box sensor histidine kinase"/>
    <property type="match status" value="4"/>
</dbReference>
<dbReference type="SUPFAM" id="SSF47384">
    <property type="entry name" value="Homodimeric domain of signal transducing histidine kinase"/>
    <property type="match status" value="1"/>
</dbReference>
<dbReference type="PANTHER" id="PTHR43304">
    <property type="entry name" value="PHYTOCHROME-LIKE PROTEIN CPH1"/>
    <property type="match status" value="1"/>
</dbReference>
<keyword evidence="5" id="KW-0418">Kinase</keyword>
<dbReference type="Pfam" id="PF02518">
    <property type="entry name" value="HATPase_c"/>
    <property type="match status" value="1"/>
</dbReference>
<dbReference type="PANTHER" id="PTHR43304:SF1">
    <property type="entry name" value="PAC DOMAIN-CONTAINING PROTEIN"/>
    <property type="match status" value="1"/>
</dbReference>
<dbReference type="EC" id="2.7.13.3" evidence="2"/>
<evidence type="ECO:0000313" key="7">
    <source>
        <dbReference type="Proteomes" id="UP000326380"/>
    </source>
</evidence>
<dbReference type="SUPFAM" id="SSF55785">
    <property type="entry name" value="PYP-like sensor domain (PAS domain)"/>
    <property type="match status" value="8"/>
</dbReference>
<dbReference type="PROSITE" id="PS50112">
    <property type="entry name" value="PAS"/>
    <property type="match status" value="4"/>
</dbReference>
<comment type="caution">
    <text evidence="6">The sequence shown here is derived from an EMBL/GenBank/DDBJ whole genome shotgun (WGS) entry which is preliminary data.</text>
</comment>
<dbReference type="CDD" id="cd00130">
    <property type="entry name" value="PAS"/>
    <property type="match status" value="6"/>
</dbReference>
<dbReference type="SMART" id="SM00388">
    <property type="entry name" value="HisKA"/>
    <property type="match status" value="1"/>
</dbReference>
<reference evidence="6 7" key="1">
    <citation type="submission" date="2019-09" db="EMBL/GenBank/DDBJ databases">
        <title>Genome sequence of Hymenobacter sp. M3.</title>
        <authorList>
            <person name="Srinivasan S."/>
        </authorList>
    </citation>
    <scope>NUCLEOTIDE SEQUENCE [LARGE SCALE GENOMIC DNA]</scope>
    <source>
        <strain evidence="6 7">M3</strain>
    </source>
</reference>
<dbReference type="InterPro" id="IPR000014">
    <property type="entry name" value="PAS"/>
</dbReference>
<dbReference type="SMART" id="SM00387">
    <property type="entry name" value="HATPase_c"/>
    <property type="match status" value="1"/>
</dbReference>
<dbReference type="Gene3D" id="1.10.287.130">
    <property type="match status" value="1"/>
</dbReference>
<protein>
    <recommendedName>
        <fullName evidence="2">histidine kinase</fullName>
        <ecNumber evidence="2">2.7.13.3</ecNumber>
    </recommendedName>
</protein>
<dbReference type="GO" id="GO:0000155">
    <property type="term" value="F:phosphorelay sensor kinase activity"/>
    <property type="evidence" value="ECO:0007669"/>
    <property type="project" value="InterPro"/>
</dbReference>
<dbReference type="Gene3D" id="3.30.450.20">
    <property type="entry name" value="PAS domain"/>
    <property type="match status" value="8"/>
</dbReference>
<dbReference type="Gene3D" id="3.30.565.10">
    <property type="entry name" value="Histidine kinase-like ATPase, C-terminal domain"/>
    <property type="match status" value="1"/>
</dbReference>
<dbReference type="SMART" id="SM00091">
    <property type="entry name" value="PAS"/>
    <property type="match status" value="6"/>
</dbReference>
<dbReference type="InterPro" id="IPR036097">
    <property type="entry name" value="HisK_dim/P_sf"/>
</dbReference>